<evidence type="ECO:0000256" key="12">
    <source>
        <dbReference type="SAM" id="Phobius"/>
    </source>
</evidence>
<evidence type="ECO:0000256" key="4">
    <source>
        <dbReference type="ARBA" id="ARBA00022737"/>
    </source>
</evidence>
<dbReference type="InterPro" id="IPR036770">
    <property type="entry name" value="Ankyrin_rpt-contain_sf"/>
</dbReference>
<dbReference type="InterPro" id="IPR013555">
    <property type="entry name" value="TRP_dom"/>
</dbReference>
<keyword evidence="7" id="KW-0406">Ion transport</keyword>
<organism evidence="14 15">
    <name type="scientific">Hyalella azteca</name>
    <name type="common">Amphipod</name>
    <dbReference type="NCBI Taxonomy" id="294128"/>
    <lineage>
        <taxon>Eukaryota</taxon>
        <taxon>Metazoa</taxon>
        <taxon>Ecdysozoa</taxon>
        <taxon>Arthropoda</taxon>
        <taxon>Crustacea</taxon>
        <taxon>Multicrustacea</taxon>
        <taxon>Malacostraca</taxon>
        <taxon>Eumalacostraca</taxon>
        <taxon>Peracarida</taxon>
        <taxon>Amphipoda</taxon>
        <taxon>Senticaudata</taxon>
        <taxon>Talitrida</taxon>
        <taxon>Talitroidea</taxon>
        <taxon>Hyalellidae</taxon>
        <taxon>Hyalella</taxon>
    </lineage>
</organism>
<dbReference type="GeneID" id="108667124"/>
<dbReference type="OMA" id="NEGLQMD"/>
<dbReference type="PANTHER" id="PTHR10117">
    <property type="entry name" value="TRANSIENT RECEPTOR POTENTIAL CHANNEL"/>
    <property type="match status" value="1"/>
</dbReference>
<feature type="transmembrane region" description="Helical" evidence="12">
    <location>
        <begin position="438"/>
        <end position="458"/>
    </location>
</feature>
<dbReference type="Pfam" id="PF00023">
    <property type="entry name" value="Ank"/>
    <property type="match status" value="1"/>
</dbReference>
<feature type="transmembrane region" description="Helical" evidence="12">
    <location>
        <begin position="570"/>
        <end position="592"/>
    </location>
</feature>
<evidence type="ECO:0000256" key="2">
    <source>
        <dbReference type="ARBA" id="ARBA00022448"/>
    </source>
</evidence>
<keyword evidence="14" id="KW-1185">Reference proteome</keyword>
<keyword evidence="2" id="KW-0813">Transport</keyword>
<dbReference type="KEGG" id="hazt:108667124"/>
<dbReference type="Proteomes" id="UP000694843">
    <property type="component" value="Unplaced"/>
</dbReference>
<dbReference type="OrthoDB" id="2373987at2759"/>
<dbReference type="SUPFAM" id="SSF48403">
    <property type="entry name" value="Ankyrin repeat"/>
    <property type="match status" value="1"/>
</dbReference>
<dbReference type="Pfam" id="PF00520">
    <property type="entry name" value="Ion_trans"/>
    <property type="match status" value="1"/>
</dbReference>
<evidence type="ECO:0000313" key="14">
    <source>
        <dbReference type="Proteomes" id="UP000694843"/>
    </source>
</evidence>
<evidence type="ECO:0000259" key="13">
    <source>
        <dbReference type="SMART" id="SM01420"/>
    </source>
</evidence>
<dbReference type="InterPro" id="IPR002153">
    <property type="entry name" value="TRPC_channel"/>
</dbReference>
<dbReference type="PROSITE" id="PS50088">
    <property type="entry name" value="ANK_REPEAT"/>
    <property type="match status" value="1"/>
</dbReference>
<dbReference type="InterPro" id="IPR002110">
    <property type="entry name" value="Ankyrin_rpt"/>
</dbReference>
<evidence type="ECO:0000256" key="1">
    <source>
        <dbReference type="ARBA" id="ARBA00004141"/>
    </source>
</evidence>
<keyword evidence="5 12" id="KW-1133">Transmembrane helix</keyword>
<dbReference type="GO" id="GO:0005886">
    <property type="term" value="C:plasma membrane"/>
    <property type="evidence" value="ECO:0007669"/>
    <property type="project" value="TreeGrafter"/>
</dbReference>
<evidence type="ECO:0000256" key="8">
    <source>
        <dbReference type="ARBA" id="ARBA00023136"/>
    </source>
</evidence>
<keyword evidence="9" id="KW-0407">Ion channel</keyword>
<evidence type="ECO:0000256" key="9">
    <source>
        <dbReference type="ARBA" id="ARBA00023303"/>
    </source>
</evidence>
<reference evidence="15" key="1">
    <citation type="submission" date="2025-08" db="UniProtKB">
        <authorList>
            <consortium name="RefSeq"/>
        </authorList>
    </citation>
    <scope>IDENTIFICATION</scope>
    <source>
        <tissue evidence="15">Whole organism</tissue>
    </source>
</reference>
<feature type="transmembrane region" description="Helical" evidence="12">
    <location>
        <begin position="355"/>
        <end position="375"/>
    </location>
</feature>
<feature type="compositionally biased region" description="Basic and acidic residues" evidence="11">
    <location>
        <begin position="1096"/>
        <end position="1125"/>
    </location>
</feature>
<comment type="subcellular location">
    <subcellularLocation>
        <location evidence="1">Membrane</location>
        <topology evidence="1">Multi-pass membrane protein</topology>
    </subcellularLocation>
</comment>
<feature type="region of interest" description="Disordered" evidence="11">
    <location>
        <begin position="988"/>
        <end position="1084"/>
    </location>
</feature>
<dbReference type="RefSeq" id="XP_018009599.1">
    <property type="nucleotide sequence ID" value="XM_018154110.2"/>
</dbReference>
<feature type="transmembrane region" description="Helical" evidence="12">
    <location>
        <begin position="655"/>
        <end position="677"/>
    </location>
</feature>
<feature type="transmembrane region" description="Helical" evidence="12">
    <location>
        <begin position="478"/>
        <end position="500"/>
    </location>
</feature>
<dbReference type="GO" id="GO:0070679">
    <property type="term" value="F:inositol 1,4,5 trisphosphate binding"/>
    <property type="evidence" value="ECO:0007669"/>
    <property type="project" value="TreeGrafter"/>
</dbReference>
<sequence length="1141" mass="129777">MAAEESIGEDAAEVSRIKKDLDELNDAELETILTPEEKRYMLYVERGDVASVKHILKKGHKENQRKEKSFNMNCVDPLGRTALVIAVENENLDMINTLLAEKIEPTDSLLHAIAEEYVEGVEVLLQHEESIHKPDELYSWQKTAGVKAAFTSDITPLILAAHKDNYEILRLLLDRGAALPTPHDVKCACDECLVSTTRSCDVCCESLMSSADDSLRHSLSRINAYRALSSPSLICLSSKDPLATSFALSEELNKLAYMENEFSQEYLSLDEQVQTFATALVDNTRTSLELELVLNYDPEGDAYEQGQHMHLTCLREAVARNQKMFVAHANVQQLLASVWYDGLPNFKRRSNFRQMVDVLQVASMFPLYCFCFLFLPNSKHGKAMKQPIIKFIVHSSSYCFFLLLLVVVSLQVEALVIEMLGTPGMIERLKRQQKEARGALPSYVELLLFVYIVGFIWAEIKSLWQAGIVDYLKDLWNIIDYITNFFFVNWILLRMTAWLLTQKELAVGLNPYYPRELWHPFDPLLLSEGMFGAANVFSFLKLVHTFSVNPHLGPLQISLGRMVFDIIKFFFIYTLVLFAYGCGLNNLLWYYADLDKQRCYSLPGGLMNPDSDMSCSVWRRFSNLFETSQSLFWASFGLVDLYNFELTGTKSFTRFWSLLMFGSYSAINIIVLLNLLIAMMSNSYSSITERSDTEWKFARSKLWMEYFEDGDELPSPFCLIPRLGHLSCKVHPHTHSRSFKRRQDEDKDSQYQRTMRNLVRRYVTTEQRKVEESEITEDDVNEIKQDINSFKYELLNILKINGMQTGTAHHKDDTAVGRKQQARERRLLKGFNIGLVEGLDGGLSVAKKAEEDPIQRLAIIFLKALHKDTPIDWNAAVGRQPRDHIGSSSAHLRRLSLRVNRRRHTPWSRVQFYQRRGVFFGGEINPSVLCEAKTRMKPELRSQAIGWRKLQRLADLGKVTQGFYDRQTNALEASRSPEESNIILEGNDKTMSSAHETSKPPLSSHPDKESATGGQTNAAFEPDDGCAEKFVTENQTQSVLHVEKSTPSRDRVARGNKSHPRSSEAKSAKKIHSNVDGVEMEPDQDPLVIGLIERKSVKSEKKAKEKGIDATEKKIEDKQKVESDAKPSACKPGSSLKAGWI</sequence>
<keyword evidence="8 12" id="KW-0472">Membrane</keyword>
<dbReference type="Pfam" id="PF12796">
    <property type="entry name" value="Ank_2"/>
    <property type="match status" value="1"/>
</dbReference>
<dbReference type="InterPro" id="IPR005821">
    <property type="entry name" value="Ion_trans_dom"/>
</dbReference>
<evidence type="ECO:0000256" key="3">
    <source>
        <dbReference type="ARBA" id="ARBA00022692"/>
    </source>
</evidence>
<dbReference type="Pfam" id="PF08344">
    <property type="entry name" value="TRP_2"/>
    <property type="match status" value="1"/>
</dbReference>
<dbReference type="CDD" id="cd23650">
    <property type="entry name" value="TRP_CaM_bind1"/>
    <property type="match status" value="1"/>
</dbReference>
<evidence type="ECO:0000256" key="5">
    <source>
        <dbReference type="ARBA" id="ARBA00022989"/>
    </source>
</evidence>
<accession>A0A8B7N8I4</accession>
<name>A0A8B7N8I4_HYAAZ</name>
<protein>
    <submittedName>
        <fullName evidence="15">Transient receptor potential protein</fullName>
    </submittedName>
</protein>
<gene>
    <name evidence="15" type="primary">LOC108667124</name>
</gene>
<dbReference type="GO" id="GO:0015279">
    <property type="term" value="F:store-operated calcium channel activity"/>
    <property type="evidence" value="ECO:0007669"/>
    <property type="project" value="TreeGrafter"/>
</dbReference>
<feature type="domain" description="Transient receptor ion channel" evidence="13">
    <location>
        <begin position="198"/>
        <end position="263"/>
    </location>
</feature>
<feature type="transmembrane region" description="Helical" evidence="12">
    <location>
        <begin position="395"/>
        <end position="417"/>
    </location>
</feature>
<evidence type="ECO:0000256" key="7">
    <source>
        <dbReference type="ARBA" id="ARBA00023065"/>
    </source>
</evidence>
<feature type="region of interest" description="Disordered" evidence="11">
    <location>
        <begin position="1096"/>
        <end position="1141"/>
    </location>
</feature>
<evidence type="ECO:0000256" key="10">
    <source>
        <dbReference type="PROSITE-ProRule" id="PRU00023"/>
    </source>
</evidence>
<evidence type="ECO:0000256" key="6">
    <source>
        <dbReference type="ARBA" id="ARBA00023043"/>
    </source>
</evidence>
<dbReference type="PROSITE" id="PS50297">
    <property type="entry name" value="ANK_REP_REGION"/>
    <property type="match status" value="1"/>
</dbReference>
<evidence type="ECO:0000313" key="15">
    <source>
        <dbReference type="RefSeq" id="XP_018009599.1"/>
    </source>
</evidence>
<dbReference type="SMART" id="SM01420">
    <property type="entry name" value="TRP_2"/>
    <property type="match status" value="1"/>
</dbReference>
<evidence type="ECO:0000256" key="11">
    <source>
        <dbReference type="SAM" id="MobiDB-lite"/>
    </source>
</evidence>
<dbReference type="NCBIfam" id="TIGR00870">
    <property type="entry name" value="trp"/>
    <property type="match status" value="1"/>
</dbReference>
<dbReference type="PANTHER" id="PTHR10117:SF51">
    <property type="entry name" value="TRANSIENT RECEPTOR POTENTIAL PROTEIN"/>
    <property type="match status" value="1"/>
</dbReference>
<dbReference type="GO" id="GO:0034703">
    <property type="term" value="C:cation channel complex"/>
    <property type="evidence" value="ECO:0007669"/>
    <property type="project" value="UniProtKB-ARBA"/>
</dbReference>
<keyword evidence="4" id="KW-0677">Repeat</keyword>
<dbReference type="SMART" id="SM00248">
    <property type="entry name" value="ANK"/>
    <property type="match status" value="2"/>
</dbReference>
<keyword evidence="6 10" id="KW-0040">ANK repeat</keyword>
<dbReference type="Gene3D" id="1.25.40.20">
    <property type="entry name" value="Ankyrin repeat-containing domain"/>
    <property type="match status" value="2"/>
</dbReference>
<feature type="repeat" description="ANK" evidence="10">
    <location>
        <begin position="152"/>
        <end position="184"/>
    </location>
</feature>
<keyword evidence="15" id="KW-0675">Receptor</keyword>
<dbReference type="GO" id="GO:0051480">
    <property type="term" value="P:regulation of cytosolic calcium ion concentration"/>
    <property type="evidence" value="ECO:0007669"/>
    <property type="project" value="TreeGrafter"/>
</dbReference>
<keyword evidence="3 12" id="KW-0812">Transmembrane</keyword>
<proteinExistence type="predicted"/>
<dbReference type="AlphaFoldDB" id="A0A8B7N8I4"/>
<dbReference type="PRINTS" id="PR01097">
    <property type="entry name" value="TRNSRECEPTRP"/>
</dbReference>
<feature type="compositionally biased region" description="Basic and acidic residues" evidence="11">
    <location>
        <begin position="1041"/>
        <end position="1053"/>
    </location>
</feature>